<evidence type="ECO:0008006" key="20">
    <source>
        <dbReference type="Google" id="ProtNLM"/>
    </source>
</evidence>
<keyword evidence="1" id="KW-0732">Signal</keyword>
<evidence type="ECO:0000313" key="3">
    <source>
        <dbReference type="EMBL" id="KAE9127696.1"/>
    </source>
</evidence>
<gene>
    <name evidence="9" type="ORF">PF001_g4663</name>
    <name evidence="8" type="ORF">PF002_g6143</name>
    <name evidence="7" type="ORF">PF004_g4561</name>
    <name evidence="6" type="ORF">PF005_g5442</name>
    <name evidence="5" type="ORF">PF006_g4583</name>
    <name evidence="3" type="ORF">PF007_g5531</name>
    <name evidence="10" type="ORF">PF008_g4728</name>
    <name evidence="2" type="ORF">PF009_g1767</name>
    <name evidence="4" type="ORF">PF010_g4668</name>
</gene>
<dbReference type="EMBL" id="QXGF01000043">
    <property type="protein sequence ID" value="KAE8948646.1"/>
    <property type="molecule type" value="Genomic_DNA"/>
</dbReference>
<evidence type="ECO:0000313" key="19">
    <source>
        <dbReference type="Proteomes" id="UP000488956"/>
    </source>
</evidence>
<evidence type="ECO:0000256" key="1">
    <source>
        <dbReference type="SAM" id="SignalP"/>
    </source>
</evidence>
<dbReference type="Proteomes" id="UP000440367">
    <property type="component" value="Unassembled WGS sequence"/>
</dbReference>
<evidence type="ECO:0000313" key="16">
    <source>
        <dbReference type="Proteomes" id="UP000441208"/>
    </source>
</evidence>
<evidence type="ECO:0000313" key="10">
    <source>
        <dbReference type="EMBL" id="KAE9354011.1"/>
    </source>
</evidence>
<keyword evidence="12" id="KW-1185">Reference proteome</keyword>
<dbReference type="EMBL" id="QXGD01000209">
    <property type="protein sequence ID" value="KAE9247716.1"/>
    <property type="molecule type" value="Genomic_DNA"/>
</dbReference>
<evidence type="ECO:0000313" key="18">
    <source>
        <dbReference type="Proteomes" id="UP000486351"/>
    </source>
</evidence>
<evidence type="ECO:0000313" key="9">
    <source>
        <dbReference type="EMBL" id="KAE9321956.1"/>
    </source>
</evidence>
<reference evidence="11 12" key="1">
    <citation type="submission" date="2018-08" db="EMBL/GenBank/DDBJ databases">
        <title>Genomic investigation of the strawberry pathogen Phytophthora fragariae indicates pathogenicity is determined by transcriptional variation in three key races.</title>
        <authorList>
            <person name="Adams T.M."/>
            <person name="Armitage A.D."/>
            <person name="Sobczyk M.K."/>
            <person name="Bates H.J."/>
            <person name="Dunwell J.M."/>
            <person name="Nellist C.F."/>
            <person name="Harrison R.J."/>
        </authorList>
    </citation>
    <scope>NUCLEOTIDE SEQUENCE [LARGE SCALE GENOMIC DNA]</scope>
    <source>
        <strain evidence="9 13">A4</strain>
        <strain evidence="8 14">BC-1</strain>
        <strain evidence="7 17">BC-23</strain>
        <strain evidence="6 12">NOV-27</strain>
        <strain evidence="5 15">NOV-5</strain>
        <strain evidence="3 16">NOV-71</strain>
        <strain evidence="10 18">NOV-77</strain>
        <strain evidence="2 11">NOV-9</strain>
        <strain evidence="4 19">ONT-3</strain>
    </source>
</reference>
<name>A0A6A3UI07_9STRA</name>
<dbReference type="Proteomes" id="UP000433483">
    <property type="component" value="Unassembled WGS sequence"/>
</dbReference>
<evidence type="ECO:0000313" key="5">
    <source>
        <dbReference type="EMBL" id="KAE9151102.1"/>
    </source>
</evidence>
<feature type="chain" id="PRO_5036166229" description="Secreted protein" evidence="1">
    <location>
        <begin position="19"/>
        <end position="93"/>
    </location>
</feature>
<evidence type="ECO:0000313" key="6">
    <source>
        <dbReference type="EMBL" id="KAE9225648.1"/>
    </source>
</evidence>
<evidence type="ECO:0000313" key="8">
    <source>
        <dbReference type="EMBL" id="KAE9247716.1"/>
    </source>
</evidence>
<dbReference type="Proteomes" id="UP000441208">
    <property type="component" value="Unassembled WGS sequence"/>
</dbReference>
<dbReference type="Proteomes" id="UP000429523">
    <property type="component" value="Unassembled WGS sequence"/>
</dbReference>
<feature type="signal peptide" evidence="1">
    <location>
        <begin position="1"/>
        <end position="18"/>
    </location>
</feature>
<dbReference type="EMBL" id="QXGB01000189">
    <property type="protein sequence ID" value="KAE9225648.1"/>
    <property type="molecule type" value="Genomic_DNA"/>
</dbReference>
<proteinExistence type="predicted"/>
<dbReference type="Proteomes" id="UP000440732">
    <property type="component" value="Unassembled WGS sequence"/>
</dbReference>
<evidence type="ECO:0000313" key="13">
    <source>
        <dbReference type="Proteomes" id="UP000437068"/>
    </source>
</evidence>
<comment type="caution">
    <text evidence="5">The sequence shown here is derived from an EMBL/GenBank/DDBJ whole genome shotgun (WGS) entry which is preliminary data.</text>
</comment>
<sequence>MIIVGLLVSCCRLPFMLVRPVEKQRSNNAEGTSRCSPRICISSILLKHFSSSTCSCRTVGATLPLPFSPCIISNLDTFFVFLRRGCSANQQPK</sequence>
<dbReference type="EMBL" id="QXGC01000159">
    <property type="protein sequence ID" value="KAE9246960.1"/>
    <property type="molecule type" value="Genomic_DNA"/>
</dbReference>
<protein>
    <recommendedName>
        <fullName evidence="20">Secreted protein</fullName>
    </recommendedName>
</protein>
<evidence type="ECO:0000313" key="11">
    <source>
        <dbReference type="Proteomes" id="UP000429523"/>
    </source>
</evidence>
<dbReference type="EMBL" id="QXFZ01000194">
    <property type="protein sequence ID" value="KAE9127696.1"/>
    <property type="molecule type" value="Genomic_DNA"/>
</dbReference>
<dbReference type="Proteomes" id="UP000476176">
    <property type="component" value="Unassembled WGS sequence"/>
</dbReference>
<dbReference type="EMBL" id="QXFY01000165">
    <property type="protein sequence ID" value="KAE9354011.1"/>
    <property type="molecule type" value="Genomic_DNA"/>
</dbReference>
<evidence type="ECO:0000313" key="12">
    <source>
        <dbReference type="Proteomes" id="UP000433483"/>
    </source>
</evidence>
<dbReference type="Proteomes" id="UP000486351">
    <property type="component" value="Unassembled WGS sequence"/>
</dbReference>
<dbReference type="EMBL" id="QXGE01000163">
    <property type="protein sequence ID" value="KAE9321956.1"/>
    <property type="molecule type" value="Genomic_DNA"/>
</dbReference>
<dbReference type="EMBL" id="QXFX01000165">
    <property type="protein sequence ID" value="KAE9128026.1"/>
    <property type="molecule type" value="Genomic_DNA"/>
</dbReference>
<evidence type="ECO:0000313" key="7">
    <source>
        <dbReference type="EMBL" id="KAE9246960.1"/>
    </source>
</evidence>
<accession>A0A6A3UI07</accession>
<evidence type="ECO:0000313" key="14">
    <source>
        <dbReference type="Proteomes" id="UP000440367"/>
    </source>
</evidence>
<dbReference type="Proteomes" id="UP000437068">
    <property type="component" value="Unassembled WGS sequence"/>
</dbReference>
<dbReference type="EMBL" id="QXGA01000161">
    <property type="protein sequence ID" value="KAE9151102.1"/>
    <property type="molecule type" value="Genomic_DNA"/>
</dbReference>
<dbReference type="Proteomes" id="UP000488956">
    <property type="component" value="Unassembled WGS sequence"/>
</dbReference>
<evidence type="ECO:0000313" key="15">
    <source>
        <dbReference type="Proteomes" id="UP000440732"/>
    </source>
</evidence>
<evidence type="ECO:0000313" key="17">
    <source>
        <dbReference type="Proteomes" id="UP000476176"/>
    </source>
</evidence>
<evidence type="ECO:0000313" key="4">
    <source>
        <dbReference type="EMBL" id="KAE9128026.1"/>
    </source>
</evidence>
<dbReference type="AlphaFoldDB" id="A0A6A3UI07"/>
<evidence type="ECO:0000313" key="2">
    <source>
        <dbReference type="EMBL" id="KAE8948646.1"/>
    </source>
</evidence>
<organism evidence="5 15">
    <name type="scientific">Phytophthora fragariae</name>
    <dbReference type="NCBI Taxonomy" id="53985"/>
    <lineage>
        <taxon>Eukaryota</taxon>
        <taxon>Sar</taxon>
        <taxon>Stramenopiles</taxon>
        <taxon>Oomycota</taxon>
        <taxon>Peronosporomycetes</taxon>
        <taxon>Peronosporales</taxon>
        <taxon>Peronosporaceae</taxon>
        <taxon>Phytophthora</taxon>
    </lineage>
</organism>